<comment type="function">
    <text evidence="9 11">Essential for the assembly of ubiquinol-cytochrome c reductase. It has a direct effect on the correct occurrence of the Rieske protein, core 4, core 5 and apocytochrome b.</text>
</comment>
<evidence type="ECO:0000256" key="3">
    <source>
        <dbReference type="ARBA" id="ARBA00022692"/>
    </source>
</evidence>
<dbReference type="GO" id="GO:0005743">
    <property type="term" value="C:mitochondrial inner membrane"/>
    <property type="evidence" value="ECO:0007669"/>
    <property type="project" value="UniProtKB-SubCell"/>
</dbReference>
<evidence type="ECO:0000256" key="1">
    <source>
        <dbReference type="ARBA" id="ARBA00004434"/>
    </source>
</evidence>
<evidence type="ECO:0000313" key="12">
    <source>
        <dbReference type="EMBL" id="QDS69859.1"/>
    </source>
</evidence>
<protein>
    <recommendedName>
        <fullName evidence="10 11">Cytochrome b mRNA-processing protein 4</fullName>
    </recommendedName>
</protein>
<evidence type="ECO:0000256" key="8">
    <source>
        <dbReference type="ARBA" id="ARBA00023186"/>
    </source>
</evidence>
<sequence>MPGWQMYAKMLAGGGALCIGGPALVYYVTPTEEELFKRYNPDLQRRSLENRLSKQQDFDKFVNNLKEYSKSDKPIWEAQAEAEQKGRDQAAKDKLSIAAEIERRRREVRDSASSS</sequence>
<dbReference type="AlphaFoldDB" id="A0A517L2J3"/>
<evidence type="ECO:0000256" key="2">
    <source>
        <dbReference type="ARBA" id="ARBA00006780"/>
    </source>
</evidence>
<accession>A0A517L2J3</accession>
<keyword evidence="6 11" id="KW-0496">Mitochondrion</keyword>
<comment type="subcellular location">
    <subcellularLocation>
        <location evidence="1 11">Mitochondrion inner membrane</location>
        <topology evidence="1 11">Single-pass membrane protein</topology>
    </subcellularLocation>
</comment>
<name>A0A517L2J3_9PEZI</name>
<dbReference type="InterPro" id="IPR012420">
    <property type="entry name" value="Cbp4"/>
</dbReference>
<evidence type="ECO:0000256" key="9">
    <source>
        <dbReference type="ARBA" id="ARBA00025413"/>
    </source>
</evidence>
<keyword evidence="5 11" id="KW-1133">Transmembrane helix</keyword>
<comment type="similarity">
    <text evidence="2 11">Belongs to the CBP4 family.</text>
</comment>
<dbReference type="PANTHER" id="PTHR28202:SF1">
    <property type="entry name" value="ASSEMBLY FACTOR CBP4"/>
    <property type="match status" value="1"/>
</dbReference>
<dbReference type="PANTHER" id="PTHR28202">
    <property type="entry name" value="ASSEMBLY FACTOR CBP4"/>
    <property type="match status" value="1"/>
</dbReference>
<feature type="transmembrane region" description="Helical" evidence="11">
    <location>
        <begin position="6"/>
        <end position="28"/>
    </location>
</feature>
<evidence type="ECO:0000256" key="7">
    <source>
        <dbReference type="ARBA" id="ARBA00023136"/>
    </source>
</evidence>
<dbReference type="GO" id="GO:0034551">
    <property type="term" value="P:mitochondrial respiratory chain complex III assembly"/>
    <property type="evidence" value="ECO:0007669"/>
    <property type="project" value="TreeGrafter"/>
</dbReference>
<organism evidence="12 13">
    <name type="scientific">Venturia effusa</name>
    <dbReference type="NCBI Taxonomy" id="50376"/>
    <lineage>
        <taxon>Eukaryota</taxon>
        <taxon>Fungi</taxon>
        <taxon>Dikarya</taxon>
        <taxon>Ascomycota</taxon>
        <taxon>Pezizomycotina</taxon>
        <taxon>Dothideomycetes</taxon>
        <taxon>Pleosporomycetidae</taxon>
        <taxon>Venturiales</taxon>
        <taxon>Venturiaceae</taxon>
        <taxon>Venturia</taxon>
    </lineage>
</organism>
<gene>
    <name evidence="12" type="ORF">FKW77_000364</name>
</gene>
<dbReference type="EMBL" id="CP042188">
    <property type="protein sequence ID" value="QDS69859.1"/>
    <property type="molecule type" value="Genomic_DNA"/>
</dbReference>
<evidence type="ECO:0000256" key="10">
    <source>
        <dbReference type="ARBA" id="ARBA00031521"/>
    </source>
</evidence>
<proteinExistence type="inferred from homology"/>
<evidence type="ECO:0000313" key="13">
    <source>
        <dbReference type="Proteomes" id="UP000316270"/>
    </source>
</evidence>
<keyword evidence="7 11" id="KW-0472">Membrane</keyword>
<evidence type="ECO:0000256" key="5">
    <source>
        <dbReference type="ARBA" id="ARBA00022989"/>
    </source>
</evidence>
<keyword evidence="3 11" id="KW-0812">Transmembrane</keyword>
<reference evidence="12 13" key="1">
    <citation type="submission" date="2019-07" db="EMBL/GenBank/DDBJ databases">
        <title>Finished genome of Venturia effusa.</title>
        <authorList>
            <person name="Young C.A."/>
            <person name="Cox M.P."/>
            <person name="Ganley A.R.D."/>
            <person name="David W.J."/>
        </authorList>
    </citation>
    <scope>NUCLEOTIDE SEQUENCE [LARGE SCALE GENOMIC DNA]</scope>
    <source>
        <strain evidence="13">albino</strain>
    </source>
</reference>
<keyword evidence="13" id="KW-1185">Reference proteome</keyword>
<evidence type="ECO:0000256" key="11">
    <source>
        <dbReference type="RuleBase" id="RU368005"/>
    </source>
</evidence>
<evidence type="ECO:0000256" key="6">
    <source>
        <dbReference type="ARBA" id="ARBA00023128"/>
    </source>
</evidence>
<dbReference type="OrthoDB" id="5576752at2759"/>
<evidence type="ECO:0000256" key="4">
    <source>
        <dbReference type="ARBA" id="ARBA00022792"/>
    </source>
</evidence>
<dbReference type="Proteomes" id="UP000316270">
    <property type="component" value="Chromosome 4"/>
</dbReference>
<keyword evidence="4 11" id="KW-0999">Mitochondrion inner membrane</keyword>
<keyword evidence="8 11" id="KW-0143">Chaperone</keyword>
<dbReference type="Pfam" id="PF07960">
    <property type="entry name" value="CBP4"/>
    <property type="match status" value="1"/>
</dbReference>